<evidence type="ECO:0000256" key="2">
    <source>
        <dbReference type="ARBA" id="ARBA00006154"/>
    </source>
</evidence>
<evidence type="ECO:0000256" key="4">
    <source>
        <dbReference type="ARBA" id="ARBA00020735"/>
    </source>
</evidence>
<dbReference type="PANTHER" id="PTHR42880">
    <property type="entry name" value="HOMOCITRATE SYNTHASE"/>
    <property type="match status" value="1"/>
</dbReference>
<dbReference type="EMBL" id="CP038241">
    <property type="protein sequence ID" value="QIV96146.1"/>
    <property type="molecule type" value="Genomic_DNA"/>
</dbReference>
<gene>
    <name evidence="9" type="ORF">E4K63_04600</name>
</gene>
<dbReference type="PANTHER" id="PTHR42880:SF1">
    <property type="entry name" value="ISOPROPYLMALATE_HOMOCITRATE_CITRAMALATE SYNTHASE FAMILY PROTEIN"/>
    <property type="match status" value="1"/>
</dbReference>
<dbReference type="PROSITE" id="PS00816">
    <property type="entry name" value="AIPM_HOMOCIT_SYNTH_2"/>
    <property type="match status" value="1"/>
</dbReference>
<dbReference type="PROSITE" id="PS00815">
    <property type="entry name" value="AIPM_HOMOCIT_SYNTH_1"/>
    <property type="match status" value="1"/>
</dbReference>
<evidence type="ECO:0000256" key="6">
    <source>
        <dbReference type="ARBA" id="ARBA00048019"/>
    </source>
</evidence>
<dbReference type="Pfam" id="PF00682">
    <property type="entry name" value="HMGL-like"/>
    <property type="match status" value="1"/>
</dbReference>
<dbReference type="GO" id="GO:0019752">
    <property type="term" value="P:carboxylic acid metabolic process"/>
    <property type="evidence" value="ECO:0007669"/>
    <property type="project" value="InterPro"/>
</dbReference>
<comment type="catalytic activity">
    <reaction evidence="6">
        <text>acetyl-CoA + 2-oxoglutarate + H2O = (2R)-homocitrate + CoA + H(+)</text>
        <dbReference type="Rhea" id="RHEA:12929"/>
        <dbReference type="ChEBI" id="CHEBI:15377"/>
        <dbReference type="ChEBI" id="CHEBI:15378"/>
        <dbReference type="ChEBI" id="CHEBI:16810"/>
        <dbReference type="ChEBI" id="CHEBI:57287"/>
        <dbReference type="ChEBI" id="CHEBI:57288"/>
        <dbReference type="ChEBI" id="CHEBI:58884"/>
        <dbReference type="EC" id="2.3.3.14"/>
    </reaction>
</comment>
<comment type="similarity">
    <text evidence="2 7">Belongs to the alpha-IPM synthase/homocitrate synthase family.</text>
</comment>
<dbReference type="AlphaFoldDB" id="A0AAE6YIH9"/>
<keyword evidence="10" id="KW-1185">Reference proteome</keyword>
<reference evidence="9 10" key="1">
    <citation type="submission" date="2019-03" db="EMBL/GenBank/DDBJ databases">
        <title>Complete Genome Sequence of Allofrancisella inopinata Strain SYSU YG23 Isolated from Water-Cooling Systems in China.</title>
        <authorList>
            <person name="Ohrman C."/>
            <person name="Uneklint I."/>
            <person name="Sjodin A."/>
        </authorList>
    </citation>
    <scope>NUCLEOTIDE SEQUENCE [LARGE SCALE GENOMIC DNA]</scope>
    <source>
        <strain evidence="9 10">SYSU YG23</strain>
    </source>
</reference>
<dbReference type="RefSeq" id="WP_133941663.1">
    <property type="nucleotide sequence ID" value="NZ_CP038241.1"/>
</dbReference>
<evidence type="ECO:0000259" key="8">
    <source>
        <dbReference type="PROSITE" id="PS50991"/>
    </source>
</evidence>
<protein>
    <recommendedName>
        <fullName evidence="4">Homocitrate synthase</fullName>
        <ecNumber evidence="3">2.3.3.14</ecNumber>
    </recommendedName>
</protein>
<dbReference type="Gene3D" id="3.20.20.70">
    <property type="entry name" value="Aldolase class I"/>
    <property type="match status" value="1"/>
</dbReference>
<dbReference type="InterPro" id="IPR002034">
    <property type="entry name" value="AIPM/Hcit_synth_CS"/>
</dbReference>
<evidence type="ECO:0000256" key="5">
    <source>
        <dbReference type="ARBA" id="ARBA00022679"/>
    </source>
</evidence>
<dbReference type="KEGG" id="aii:E4K63_04600"/>
<dbReference type="PROSITE" id="PS50991">
    <property type="entry name" value="PYR_CT"/>
    <property type="match status" value="1"/>
</dbReference>
<dbReference type="GO" id="GO:0004410">
    <property type="term" value="F:homocitrate synthase activity"/>
    <property type="evidence" value="ECO:0007669"/>
    <property type="project" value="UniProtKB-EC"/>
</dbReference>
<evidence type="ECO:0000256" key="3">
    <source>
        <dbReference type="ARBA" id="ARBA00012974"/>
    </source>
</evidence>
<evidence type="ECO:0000256" key="1">
    <source>
        <dbReference type="ARBA" id="ARBA00003050"/>
    </source>
</evidence>
<name>A0AAE6YIH9_9GAMM</name>
<dbReference type="InterPro" id="IPR013785">
    <property type="entry name" value="Aldolase_TIM"/>
</dbReference>
<dbReference type="SUPFAM" id="SSF51569">
    <property type="entry name" value="Aldolase"/>
    <property type="match status" value="1"/>
</dbReference>
<dbReference type="InterPro" id="IPR000891">
    <property type="entry name" value="PYR_CT"/>
</dbReference>
<sequence length="471" mass="52682">MSQLKILDCTLREGEQSQNTCFSIIEKITIANKLKDFGVDVIEIGHPGISKKEELSCAKVVDSVKDIEILVHSRALIEDVEAAAKTNAQWIGIWTSFNDISLSSKFNNKSRDWIKDQVQKTVKLAKDLGFKIRFSIEDASRTPLEQILNLATTAIQAGADRISLTDSVGAWHPQECYDIVKSVKSKLNCEIEVHLHNDLGLAQANAISAIQAGATVIDTSILGIGERAGICDLIPLAKSLDKFYEVKKFNFKLSQELADMISRISCFNIEPHHPLVGRNVFTHTSKYHAKATKNNPKAYEIIDPSEFGEQRKIIVNELNRAEIQRIKNDLEVKTPFVKGASELLHHRDGVGARWVFMDNRIDPRSQIYIIERIFDKDYSTSYESHVDSHAHNCDSTFVFMGNNTDGTGLKVSVTFGQENQTTTKVIESPASVYIPAGVYHSYSYISGIGRFLNFVLSPNYNQSIVNRTVTN</sequence>
<organism evidence="9 10">
    <name type="scientific">Allofrancisella inopinata</name>
    <dbReference type="NCBI Taxonomy" id="1085647"/>
    <lineage>
        <taxon>Bacteria</taxon>
        <taxon>Pseudomonadati</taxon>
        <taxon>Pseudomonadota</taxon>
        <taxon>Gammaproteobacteria</taxon>
        <taxon>Thiotrichales</taxon>
        <taxon>Francisellaceae</taxon>
        <taxon>Allofrancisella</taxon>
    </lineage>
</organism>
<keyword evidence="5 7" id="KW-0808">Transferase</keyword>
<proteinExistence type="inferred from homology"/>
<dbReference type="InterPro" id="IPR054691">
    <property type="entry name" value="LeuA/HCS_post-cat"/>
</dbReference>
<evidence type="ECO:0000256" key="7">
    <source>
        <dbReference type="RuleBase" id="RU003523"/>
    </source>
</evidence>
<comment type="function">
    <text evidence="1">This protein is a Fe-Mo-cofactor biosynthetic component.</text>
</comment>
<evidence type="ECO:0000313" key="9">
    <source>
        <dbReference type="EMBL" id="QIV96146.1"/>
    </source>
</evidence>
<dbReference type="Pfam" id="PF22617">
    <property type="entry name" value="HCS_D2"/>
    <property type="match status" value="1"/>
</dbReference>
<accession>A0AAE6YIH9</accession>
<evidence type="ECO:0000313" key="10">
    <source>
        <dbReference type="Proteomes" id="UP000502004"/>
    </source>
</evidence>
<dbReference type="Gene3D" id="4.10.430.20">
    <property type="match status" value="1"/>
</dbReference>
<feature type="domain" description="Pyruvate carboxyltransferase" evidence="8">
    <location>
        <begin position="4"/>
        <end position="261"/>
    </location>
</feature>
<dbReference type="Proteomes" id="UP000502004">
    <property type="component" value="Chromosome"/>
</dbReference>
<dbReference type="EC" id="2.3.3.14" evidence="3"/>